<keyword evidence="5 10" id="KW-0418">Kinase</keyword>
<dbReference type="RefSeq" id="WP_377916018.1">
    <property type="nucleotide sequence ID" value="NZ_JBHSKS010000010.1"/>
</dbReference>
<protein>
    <recommendedName>
        <fullName evidence="2">histidine kinase</fullName>
        <ecNumber evidence="2">2.7.13.3</ecNumber>
    </recommendedName>
</protein>
<proteinExistence type="predicted"/>
<organism evidence="10 11">
    <name type="scientific">Algoriphagus aquatilis</name>
    <dbReference type="NCBI Taxonomy" id="490186"/>
    <lineage>
        <taxon>Bacteria</taxon>
        <taxon>Pseudomonadati</taxon>
        <taxon>Bacteroidota</taxon>
        <taxon>Cytophagia</taxon>
        <taxon>Cytophagales</taxon>
        <taxon>Cyclobacteriaceae</taxon>
        <taxon>Algoriphagus</taxon>
    </lineage>
</organism>
<dbReference type="InterPro" id="IPR050351">
    <property type="entry name" value="BphY/WalK/GraS-like"/>
</dbReference>
<dbReference type="InterPro" id="IPR005467">
    <property type="entry name" value="His_kinase_dom"/>
</dbReference>
<keyword evidence="8" id="KW-1133">Transmembrane helix</keyword>
<evidence type="ECO:0000313" key="10">
    <source>
        <dbReference type="EMBL" id="MFC5192726.1"/>
    </source>
</evidence>
<evidence type="ECO:0000256" key="6">
    <source>
        <dbReference type="ARBA" id="ARBA00023012"/>
    </source>
</evidence>
<gene>
    <name evidence="10" type="ORF">ACFPIK_13190</name>
</gene>
<reference evidence="11" key="1">
    <citation type="journal article" date="2019" name="Int. J. Syst. Evol. Microbiol.">
        <title>The Global Catalogue of Microorganisms (GCM) 10K type strain sequencing project: providing services to taxonomists for standard genome sequencing and annotation.</title>
        <authorList>
            <consortium name="The Broad Institute Genomics Platform"/>
            <consortium name="The Broad Institute Genome Sequencing Center for Infectious Disease"/>
            <person name="Wu L."/>
            <person name="Ma J."/>
        </authorList>
    </citation>
    <scope>NUCLEOTIDE SEQUENCE [LARGE SCALE GENOMIC DNA]</scope>
    <source>
        <strain evidence="11">CGMCC 1.7030</strain>
    </source>
</reference>
<feature type="transmembrane region" description="Helical" evidence="8">
    <location>
        <begin position="75"/>
        <end position="94"/>
    </location>
</feature>
<dbReference type="EMBL" id="JBHSKS010000010">
    <property type="protein sequence ID" value="MFC5192726.1"/>
    <property type="molecule type" value="Genomic_DNA"/>
</dbReference>
<dbReference type="SUPFAM" id="SSF55874">
    <property type="entry name" value="ATPase domain of HSP90 chaperone/DNA topoisomerase II/histidine kinase"/>
    <property type="match status" value="1"/>
</dbReference>
<dbReference type="GO" id="GO:0016301">
    <property type="term" value="F:kinase activity"/>
    <property type="evidence" value="ECO:0007669"/>
    <property type="project" value="UniProtKB-KW"/>
</dbReference>
<dbReference type="PANTHER" id="PTHR45453">
    <property type="entry name" value="PHOSPHATE REGULON SENSOR PROTEIN PHOR"/>
    <property type="match status" value="1"/>
</dbReference>
<feature type="transmembrane region" description="Helical" evidence="8">
    <location>
        <begin position="162"/>
        <end position="183"/>
    </location>
</feature>
<name>A0ABW0BYG9_9BACT</name>
<evidence type="ECO:0000256" key="2">
    <source>
        <dbReference type="ARBA" id="ARBA00012438"/>
    </source>
</evidence>
<keyword evidence="4" id="KW-0808">Transferase</keyword>
<dbReference type="PROSITE" id="PS50109">
    <property type="entry name" value="HIS_KIN"/>
    <property type="match status" value="1"/>
</dbReference>
<evidence type="ECO:0000313" key="11">
    <source>
        <dbReference type="Proteomes" id="UP001596163"/>
    </source>
</evidence>
<keyword evidence="3" id="KW-0597">Phosphoprotein</keyword>
<keyword evidence="8" id="KW-0472">Membrane</keyword>
<dbReference type="InterPro" id="IPR036890">
    <property type="entry name" value="HATPase_C_sf"/>
</dbReference>
<evidence type="ECO:0000256" key="8">
    <source>
        <dbReference type="SAM" id="Phobius"/>
    </source>
</evidence>
<dbReference type="Gene3D" id="3.30.565.10">
    <property type="entry name" value="Histidine kinase-like ATPase, C-terminal domain"/>
    <property type="match status" value="1"/>
</dbReference>
<dbReference type="InterPro" id="IPR003594">
    <property type="entry name" value="HATPase_dom"/>
</dbReference>
<feature type="transmembrane region" description="Helical" evidence="8">
    <location>
        <begin position="124"/>
        <end position="142"/>
    </location>
</feature>
<dbReference type="Proteomes" id="UP001596163">
    <property type="component" value="Unassembled WGS sequence"/>
</dbReference>
<comment type="catalytic activity">
    <reaction evidence="1">
        <text>ATP + protein L-histidine = ADP + protein N-phospho-L-histidine.</text>
        <dbReference type="EC" id="2.7.13.3"/>
    </reaction>
</comment>
<keyword evidence="11" id="KW-1185">Reference proteome</keyword>
<feature type="domain" description="Histidine kinase" evidence="9">
    <location>
        <begin position="217"/>
        <end position="433"/>
    </location>
</feature>
<evidence type="ECO:0000256" key="3">
    <source>
        <dbReference type="ARBA" id="ARBA00022553"/>
    </source>
</evidence>
<comment type="caution">
    <text evidence="10">The sequence shown here is derived from an EMBL/GenBank/DDBJ whole genome shotgun (WGS) entry which is preliminary data.</text>
</comment>
<keyword evidence="7" id="KW-0175">Coiled coil</keyword>
<dbReference type="SMART" id="SM00387">
    <property type="entry name" value="HATPase_c"/>
    <property type="match status" value="1"/>
</dbReference>
<feature type="transmembrane region" description="Helical" evidence="8">
    <location>
        <begin position="100"/>
        <end position="117"/>
    </location>
</feature>
<evidence type="ECO:0000256" key="1">
    <source>
        <dbReference type="ARBA" id="ARBA00000085"/>
    </source>
</evidence>
<accession>A0ABW0BYG9</accession>
<dbReference type="InterPro" id="IPR003661">
    <property type="entry name" value="HisK_dim/P_dom"/>
</dbReference>
<keyword evidence="6" id="KW-0902">Two-component regulatory system</keyword>
<dbReference type="Pfam" id="PF02518">
    <property type="entry name" value="HATPase_c"/>
    <property type="match status" value="1"/>
</dbReference>
<dbReference type="SUPFAM" id="SSF47384">
    <property type="entry name" value="Homodimeric domain of signal transducing histidine kinase"/>
    <property type="match status" value="1"/>
</dbReference>
<sequence>MKNPFKSQEDPGNLEQLQRRIALIFVGLTFFSMTFFGVADYLMGLSPGLLKIRIAYILLFVASFILIIKYDKYLLAMNIMLALILGFTIMNYLHNDGFKGPTIFNLYVFIVAVAIFFKKPLNLIWFTLSIGLYLVVFYLESVGQIVVEKNYADLKDLFLDNMLTILITSIFIFIGVRIVVINYQKQNQALIKLKEANDRNLRELQSLNEKKNQLIALLSHDLKNPVASLASTLQLVDLELISKEELGQILAKLKKQSVHLSHVLSNTLGWVVTEMGDHSPEPVMINVYELTSETQELMGVQAGRKHQKLEKVIETTDLVLPIQKDEVKIILRNYLDNAVKFSPEGATIYLEFQFDGKSFRWNVKNPGKEISAEVQNQLFDFNVKSSMGTQKEKGTGLGLGLCKQIAKKIGFNVGYERSADGFNVFYLEKALPTELN</sequence>
<feature type="coiled-coil region" evidence="7">
    <location>
        <begin position="190"/>
        <end position="217"/>
    </location>
</feature>
<keyword evidence="8" id="KW-0812">Transmembrane</keyword>
<dbReference type="Pfam" id="PF00512">
    <property type="entry name" value="HisKA"/>
    <property type="match status" value="1"/>
</dbReference>
<dbReference type="PANTHER" id="PTHR45453:SF1">
    <property type="entry name" value="PHOSPHATE REGULON SENSOR PROTEIN PHOR"/>
    <property type="match status" value="1"/>
</dbReference>
<feature type="transmembrane region" description="Helical" evidence="8">
    <location>
        <begin position="21"/>
        <end position="43"/>
    </location>
</feature>
<evidence type="ECO:0000256" key="4">
    <source>
        <dbReference type="ARBA" id="ARBA00022679"/>
    </source>
</evidence>
<feature type="transmembrane region" description="Helical" evidence="8">
    <location>
        <begin position="49"/>
        <end position="68"/>
    </location>
</feature>
<dbReference type="CDD" id="cd00082">
    <property type="entry name" value="HisKA"/>
    <property type="match status" value="1"/>
</dbReference>
<evidence type="ECO:0000256" key="7">
    <source>
        <dbReference type="SAM" id="Coils"/>
    </source>
</evidence>
<dbReference type="InterPro" id="IPR036097">
    <property type="entry name" value="HisK_dim/P_sf"/>
</dbReference>
<dbReference type="EC" id="2.7.13.3" evidence="2"/>
<dbReference type="SMART" id="SM00388">
    <property type="entry name" value="HisKA"/>
    <property type="match status" value="1"/>
</dbReference>
<evidence type="ECO:0000259" key="9">
    <source>
        <dbReference type="PROSITE" id="PS50109"/>
    </source>
</evidence>
<evidence type="ECO:0000256" key="5">
    <source>
        <dbReference type="ARBA" id="ARBA00022777"/>
    </source>
</evidence>
<dbReference type="Gene3D" id="1.10.287.130">
    <property type="match status" value="1"/>
</dbReference>